<dbReference type="EMBL" id="FIZP01000002">
    <property type="protein sequence ID" value="CZE47150.1"/>
    <property type="molecule type" value="Genomic_DNA"/>
</dbReference>
<name>A0A128EDZ0_9BACT</name>
<dbReference type="Proteomes" id="UP000069632">
    <property type="component" value="Unassembled WGS sequence"/>
</dbReference>
<organism evidence="2 3">
    <name type="scientific">Campylobacter geochelonis</name>
    <dbReference type="NCBI Taxonomy" id="1780362"/>
    <lineage>
        <taxon>Bacteria</taxon>
        <taxon>Pseudomonadati</taxon>
        <taxon>Campylobacterota</taxon>
        <taxon>Epsilonproteobacteria</taxon>
        <taxon>Campylobacterales</taxon>
        <taxon>Campylobacteraceae</taxon>
        <taxon>Campylobacter</taxon>
    </lineage>
</organism>
<feature type="compositionally biased region" description="Basic and acidic residues" evidence="1">
    <location>
        <begin position="91"/>
        <end position="104"/>
    </location>
</feature>
<evidence type="ECO:0000256" key="1">
    <source>
        <dbReference type="SAM" id="MobiDB-lite"/>
    </source>
</evidence>
<dbReference type="AlphaFoldDB" id="A0A128EDZ0"/>
<protein>
    <submittedName>
        <fullName evidence="2">Uncharacterized protein</fullName>
    </submittedName>
</protein>
<proteinExistence type="predicted"/>
<accession>A0A128EDZ0</accession>
<gene>
    <name evidence="2" type="ORF">ERS672216_00739</name>
</gene>
<keyword evidence="3" id="KW-1185">Reference proteome</keyword>
<evidence type="ECO:0000313" key="3">
    <source>
        <dbReference type="Proteomes" id="UP000069632"/>
    </source>
</evidence>
<sequence>MDKYAALTNASSLTLIRGKVLTFADNEQLNITSTTSLPDTTIQVVAQPWFLHGVNIGYNDFLVNFSGTPSSAWGGEGKVKSGSDIGYFLDNKQDANERPNENKNKSNRINW</sequence>
<dbReference type="RefSeq" id="WP_075540100.1">
    <property type="nucleotide sequence ID" value="NZ_FIZP01000002.1"/>
</dbReference>
<evidence type="ECO:0000313" key="2">
    <source>
        <dbReference type="EMBL" id="CZE47150.1"/>
    </source>
</evidence>
<feature type="region of interest" description="Disordered" evidence="1">
    <location>
        <begin position="90"/>
        <end position="111"/>
    </location>
</feature>
<reference evidence="2 3" key="1">
    <citation type="submission" date="2016-02" db="EMBL/GenBank/DDBJ databases">
        <authorList>
            <consortium name="Pathogen Informatics"/>
        </authorList>
    </citation>
    <scope>NUCLEOTIDE SEQUENCE [LARGE SCALE GENOMIC DNA]</scope>
    <source>
        <strain evidence="2 3">RC20</strain>
    </source>
</reference>